<feature type="region of interest" description="Disordered" evidence="1">
    <location>
        <begin position="231"/>
        <end position="259"/>
    </location>
</feature>
<feature type="domain" description="Transposase IS200-like" evidence="2">
    <location>
        <begin position="1"/>
        <end position="107"/>
    </location>
</feature>
<organism evidence="3 4">
    <name type="scientific">Pontiella sulfatireligans</name>
    <dbReference type="NCBI Taxonomy" id="2750658"/>
    <lineage>
        <taxon>Bacteria</taxon>
        <taxon>Pseudomonadati</taxon>
        <taxon>Kiritimatiellota</taxon>
        <taxon>Kiritimatiellia</taxon>
        <taxon>Kiritimatiellales</taxon>
        <taxon>Pontiellaceae</taxon>
        <taxon>Pontiella</taxon>
    </lineage>
</organism>
<dbReference type="InterPro" id="IPR036515">
    <property type="entry name" value="Transposase_17_sf"/>
</dbReference>
<evidence type="ECO:0000313" key="4">
    <source>
        <dbReference type="Proteomes" id="UP000346198"/>
    </source>
</evidence>
<dbReference type="EMBL" id="CAAHFH010000002">
    <property type="protein sequence ID" value="VGO21780.1"/>
    <property type="molecule type" value="Genomic_DNA"/>
</dbReference>
<name>A0A6C2UNC4_9BACT</name>
<dbReference type="Gene3D" id="3.30.70.1290">
    <property type="entry name" value="Transposase IS200-like"/>
    <property type="match status" value="1"/>
</dbReference>
<accession>A0A6C2UNC4</accession>
<dbReference type="InterPro" id="IPR002686">
    <property type="entry name" value="Transposase_17"/>
</dbReference>
<evidence type="ECO:0000313" key="3">
    <source>
        <dbReference type="EMBL" id="VGO21780.1"/>
    </source>
</evidence>
<protein>
    <recommendedName>
        <fullName evidence="2">Transposase IS200-like domain-containing protein</fullName>
    </recommendedName>
</protein>
<proteinExistence type="predicted"/>
<dbReference type="GO" id="GO:0004803">
    <property type="term" value="F:transposase activity"/>
    <property type="evidence" value="ECO:0007669"/>
    <property type="project" value="InterPro"/>
</dbReference>
<evidence type="ECO:0000259" key="2">
    <source>
        <dbReference type="SMART" id="SM01321"/>
    </source>
</evidence>
<dbReference type="SMART" id="SM01321">
    <property type="entry name" value="Y1_Tnp"/>
    <property type="match status" value="1"/>
</dbReference>
<dbReference type="Proteomes" id="UP000346198">
    <property type="component" value="Unassembled WGS sequence"/>
</dbReference>
<dbReference type="GO" id="GO:0006313">
    <property type="term" value="P:DNA transposition"/>
    <property type="evidence" value="ECO:0007669"/>
    <property type="project" value="InterPro"/>
</dbReference>
<dbReference type="GO" id="GO:0003677">
    <property type="term" value="F:DNA binding"/>
    <property type="evidence" value="ECO:0007669"/>
    <property type="project" value="InterPro"/>
</dbReference>
<dbReference type="AlphaFoldDB" id="A0A6C2UNC4"/>
<keyword evidence="4" id="KW-1185">Reference proteome</keyword>
<gene>
    <name evidence="3" type="ORF">SCARR_03857</name>
</gene>
<evidence type="ECO:0000256" key="1">
    <source>
        <dbReference type="SAM" id="MobiDB-lite"/>
    </source>
</evidence>
<reference evidence="3 4" key="1">
    <citation type="submission" date="2019-04" db="EMBL/GenBank/DDBJ databases">
        <authorList>
            <person name="Van Vliet M D."/>
        </authorList>
    </citation>
    <scope>NUCLEOTIDE SEQUENCE [LARGE SCALE GENOMIC DNA]</scope>
    <source>
        <strain evidence="3 4">F21</strain>
    </source>
</reference>
<dbReference type="SUPFAM" id="SSF143422">
    <property type="entry name" value="Transposase IS200-like"/>
    <property type="match status" value="1"/>
</dbReference>
<sequence length="259" mass="29318">MQTNALGLLVELCWREIPEHYAHIALGAWQVMPNHFHGLLRIVRSGGKGLGEVLNMFKGSVTREWRRSQVVGSLHGGKEQVWAPNYYDVICFDAEELAIRERYIRANPRWWALRDVPRGIIKKSRCKGNKALLREAGSRRALRVSRKAGKAEVAALQSELAGYDGVVCSTFFSSGERCAWRSCKRERRGSFGCSPWRCPKRFLADGRMPFWTGGRFGFRPFRMSSRRRPVQAAHRRTGGWNAGPIPSGWSSTGRARASL</sequence>